<evidence type="ECO:0000313" key="2">
    <source>
        <dbReference type="Proteomes" id="UP000439550"/>
    </source>
</evidence>
<sequence>MRLTDPQNKILKMMYDVILDPSLTTMERVLFVKTKNEIEFGRTFETEVTALLKELNHIPNSKRTTHFRQELSKVFPFSAF</sequence>
<proteinExistence type="predicted"/>
<dbReference type="Proteomes" id="UP000439550">
    <property type="component" value="Unassembled WGS sequence"/>
</dbReference>
<organism evidence="1 2">
    <name type="scientific">Lactococcus hircilactis</name>
    <dbReference type="NCBI Taxonomy" id="1494462"/>
    <lineage>
        <taxon>Bacteria</taxon>
        <taxon>Bacillati</taxon>
        <taxon>Bacillota</taxon>
        <taxon>Bacilli</taxon>
        <taxon>Lactobacillales</taxon>
        <taxon>Streptococcaceae</taxon>
        <taxon>Lactococcus</taxon>
    </lineage>
</organism>
<keyword evidence="2" id="KW-1185">Reference proteome</keyword>
<name>A0A7X2D0U5_9LACT</name>
<reference evidence="1 2" key="1">
    <citation type="submission" date="2019-10" db="EMBL/GenBank/DDBJ databases">
        <authorList>
            <person name="Dong K."/>
        </authorList>
    </citation>
    <scope>NUCLEOTIDE SEQUENCE [LARGE SCALE GENOMIC DNA]</scope>
    <source>
        <strain evidence="1 2">DSM 28960</strain>
    </source>
</reference>
<accession>A0A7X2D0U5</accession>
<gene>
    <name evidence="1" type="ORF">GHI93_02455</name>
</gene>
<evidence type="ECO:0000313" key="1">
    <source>
        <dbReference type="EMBL" id="MQW38812.1"/>
    </source>
</evidence>
<dbReference type="AlphaFoldDB" id="A0A7X2D0U5"/>
<protein>
    <submittedName>
        <fullName evidence="1">Uncharacterized protein</fullName>
    </submittedName>
</protein>
<dbReference type="OrthoDB" id="1931729at2"/>
<dbReference type="RefSeq" id="WP_153495277.1">
    <property type="nucleotide sequence ID" value="NZ_CAXYUY010000001.1"/>
</dbReference>
<comment type="caution">
    <text evidence="1">The sequence shown here is derived from an EMBL/GenBank/DDBJ whole genome shotgun (WGS) entry which is preliminary data.</text>
</comment>
<dbReference type="EMBL" id="WITJ01000003">
    <property type="protein sequence ID" value="MQW38812.1"/>
    <property type="molecule type" value="Genomic_DNA"/>
</dbReference>